<keyword evidence="1" id="KW-0812">Transmembrane</keyword>
<feature type="transmembrane region" description="Helical" evidence="1">
    <location>
        <begin position="296"/>
        <end position="319"/>
    </location>
</feature>
<keyword evidence="1" id="KW-1133">Transmembrane helix</keyword>
<evidence type="ECO:0000256" key="1">
    <source>
        <dbReference type="SAM" id="Phobius"/>
    </source>
</evidence>
<name>A0ABD2I3B7_9BILA</name>
<keyword evidence="3" id="KW-1185">Reference proteome</keyword>
<organism evidence="2 3">
    <name type="scientific">Heterodera trifolii</name>
    <dbReference type="NCBI Taxonomy" id="157864"/>
    <lineage>
        <taxon>Eukaryota</taxon>
        <taxon>Metazoa</taxon>
        <taxon>Ecdysozoa</taxon>
        <taxon>Nematoda</taxon>
        <taxon>Chromadorea</taxon>
        <taxon>Rhabditida</taxon>
        <taxon>Tylenchina</taxon>
        <taxon>Tylenchomorpha</taxon>
        <taxon>Tylenchoidea</taxon>
        <taxon>Heteroderidae</taxon>
        <taxon>Heteroderinae</taxon>
        <taxon>Heterodera</taxon>
    </lineage>
</organism>
<comment type="caution">
    <text evidence="2">The sequence shown here is derived from an EMBL/GenBank/DDBJ whole genome shotgun (WGS) entry which is preliminary data.</text>
</comment>
<protein>
    <submittedName>
        <fullName evidence="2">Uncharacterized protein</fullName>
    </submittedName>
</protein>
<gene>
    <name evidence="2" type="ORF">niasHT_036646</name>
</gene>
<sequence>MLLLLHHMSGGEWINVELSVDPPNFFDRTFRSLSKTSPIQHWFGYNRNTACHVERETNINRLYNSADRWNIALTDVDNFMSWGQQTIELLSSALPWACFGHGRHSFVIFDLRNDANEVVVVRGHQHKIARHLSAYGRILFDHISARLYMVDKRERRIHELLISDLERWWTLNNTDGRGGGGDGHSGGSENSTATHSLRSNFVGFLPEQKTDYFIAADHVYLIWRRRVYKFRIGHYFNDPSSQLHFLTNSSDIRFNFLIFERGDDANTDRRNSRAAAAEASAGLTPSSQLMNSIERLLLALMYLFDVAVICIAICAIRLLRRTTTTTRTNSGPANTSHARNNDVVNNTEMMALTSGEYGLIQSLSLPSSGGGAFASVYK</sequence>
<keyword evidence="1" id="KW-0472">Membrane</keyword>
<accession>A0ABD2I3B7</accession>
<evidence type="ECO:0000313" key="2">
    <source>
        <dbReference type="EMBL" id="KAL3072350.1"/>
    </source>
</evidence>
<evidence type="ECO:0000313" key="3">
    <source>
        <dbReference type="Proteomes" id="UP001620626"/>
    </source>
</evidence>
<dbReference type="Proteomes" id="UP001620626">
    <property type="component" value="Unassembled WGS sequence"/>
</dbReference>
<reference evidence="2 3" key="1">
    <citation type="submission" date="2024-10" db="EMBL/GenBank/DDBJ databases">
        <authorList>
            <person name="Kim D."/>
        </authorList>
    </citation>
    <scope>NUCLEOTIDE SEQUENCE [LARGE SCALE GENOMIC DNA]</scope>
    <source>
        <strain evidence="2">BH-2024</strain>
    </source>
</reference>
<dbReference type="AlphaFoldDB" id="A0ABD2I3B7"/>
<proteinExistence type="predicted"/>
<dbReference type="EMBL" id="JBICBT010001328">
    <property type="protein sequence ID" value="KAL3072350.1"/>
    <property type="molecule type" value="Genomic_DNA"/>
</dbReference>